<feature type="compositionally biased region" description="Basic and acidic residues" evidence="4">
    <location>
        <begin position="81"/>
        <end position="115"/>
    </location>
</feature>
<keyword evidence="6" id="KW-1185">Reference proteome</keyword>
<dbReference type="AlphaFoldDB" id="A0AB34FMS7"/>
<evidence type="ECO:0000256" key="3">
    <source>
        <dbReference type="ARBA" id="ARBA00022917"/>
    </source>
</evidence>
<dbReference type="PANTHER" id="PTHR10938:SF0">
    <property type="entry name" value="TRANSLATION INITIATION FACTOR IF-3, MITOCHONDRIAL"/>
    <property type="match status" value="1"/>
</dbReference>
<dbReference type="InterPro" id="IPR036788">
    <property type="entry name" value="T_IF-3_C_sf"/>
</dbReference>
<evidence type="ECO:0000313" key="5">
    <source>
        <dbReference type="EMBL" id="KAJ6440146.1"/>
    </source>
</evidence>
<keyword evidence="2 5" id="KW-0396">Initiation factor</keyword>
<gene>
    <name evidence="5" type="primary">infC</name>
    <name evidence="5" type="ORF">O9K51_08037</name>
</gene>
<comment type="caution">
    <text evidence="5">The sequence shown here is derived from an EMBL/GenBank/DDBJ whole genome shotgun (WGS) entry which is preliminary data.</text>
</comment>
<accession>A0AB34FMS7</accession>
<reference evidence="5" key="1">
    <citation type="submission" date="2023-01" db="EMBL/GenBank/DDBJ databases">
        <title>The growth and conidiation of Purpureocillium lavendulum are regulated by nitrogen source and histone H3K14 acetylation.</title>
        <authorList>
            <person name="Tang P."/>
            <person name="Han J."/>
            <person name="Zhang C."/>
            <person name="Tang P."/>
            <person name="Qi F."/>
            <person name="Zhang K."/>
            <person name="Liang L."/>
        </authorList>
    </citation>
    <scope>NUCLEOTIDE SEQUENCE</scope>
    <source>
        <strain evidence="5">YMF1.00683</strain>
    </source>
</reference>
<name>A0AB34FMS7_9HYPO</name>
<comment type="similarity">
    <text evidence="1">Belongs to the IF-3 family.</text>
</comment>
<dbReference type="Gene3D" id="3.30.110.10">
    <property type="entry name" value="Translation initiation factor 3 (IF-3), C-terminal domain"/>
    <property type="match status" value="1"/>
</dbReference>
<evidence type="ECO:0000256" key="2">
    <source>
        <dbReference type="ARBA" id="ARBA00022540"/>
    </source>
</evidence>
<dbReference type="EMBL" id="JAQHRD010000006">
    <property type="protein sequence ID" value="KAJ6440146.1"/>
    <property type="molecule type" value="Genomic_DNA"/>
</dbReference>
<feature type="compositionally biased region" description="Gly residues" evidence="4">
    <location>
        <begin position="122"/>
        <end position="138"/>
    </location>
</feature>
<evidence type="ECO:0000313" key="6">
    <source>
        <dbReference type="Proteomes" id="UP001163105"/>
    </source>
</evidence>
<dbReference type="InterPro" id="IPR001288">
    <property type="entry name" value="Translation_initiation_fac_3"/>
</dbReference>
<proteinExistence type="inferred from homology"/>
<dbReference type="GO" id="GO:0070124">
    <property type="term" value="P:mitochondrial translational initiation"/>
    <property type="evidence" value="ECO:0007669"/>
    <property type="project" value="TreeGrafter"/>
</dbReference>
<protein>
    <submittedName>
        <fullName evidence="5">Translation initiation factor IF3</fullName>
    </submittedName>
</protein>
<evidence type="ECO:0000256" key="4">
    <source>
        <dbReference type="SAM" id="MobiDB-lite"/>
    </source>
</evidence>
<keyword evidence="3" id="KW-0648">Protein biosynthesis</keyword>
<dbReference type="SUPFAM" id="SSF55200">
    <property type="entry name" value="Translation initiation factor IF3, C-terminal domain"/>
    <property type="match status" value="1"/>
</dbReference>
<organism evidence="5 6">
    <name type="scientific">Purpureocillium lavendulum</name>
    <dbReference type="NCBI Taxonomy" id="1247861"/>
    <lineage>
        <taxon>Eukaryota</taxon>
        <taxon>Fungi</taxon>
        <taxon>Dikarya</taxon>
        <taxon>Ascomycota</taxon>
        <taxon>Pezizomycotina</taxon>
        <taxon>Sordariomycetes</taxon>
        <taxon>Hypocreomycetidae</taxon>
        <taxon>Hypocreales</taxon>
        <taxon>Ophiocordycipitaceae</taxon>
        <taxon>Purpureocillium</taxon>
    </lineage>
</organism>
<evidence type="ECO:0000256" key="1">
    <source>
        <dbReference type="ARBA" id="ARBA00005439"/>
    </source>
</evidence>
<dbReference type="GO" id="GO:0043022">
    <property type="term" value="F:ribosome binding"/>
    <property type="evidence" value="ECO:0007669"/>
    <property type="project" value="TreeGrafter"/>
</dbReference>
<sequence length="325" mass="33984">MRAPGSSCALTTRRALYRVFVSPTATAAAAVSLSLSIQLQLQRRPAVNLPWTPQQHARLFATKPPRGPPRNRRGPGPARTDGVDDDRGFDRRYTTQQDIDRSGRDRPPRDHEITDPHVTLVGVGGGGGGSGGAAGAAGAGADALPSGPQPTRLVLSRLGPDDSLRMVQPYVPADPAAGRSQPRFAVCKIVNKRDEYARQRQLKEKKAAAAAATASGSAAGSSAAGGGGAAAGKPKTKELELTWAIGAHDLATKMRQMGGFLAKGMKVELMLARKKGGKQVTADEAADVVRRVREEVAAHGAREGRPASGQVGGTMRLFLEGRAAK</sequence>
<dbReference type="GO" id="GO:0003743">
    <property type="term" value="F:translation initiation factor activity"/>
    <property type="evidence" value="ECO:0007669"/>
    <property type="project" value="UniProtKB-KW"/>
</dbReference>
<feature type="region of interest" description="Disordered" evidence="4">
    <location>
        <begin position="59"/>
        <end position="152"/>
    </location>
</feature>
<dbReference type="GO" id="GO:0005739">
    <property type="term" value="C:mitochondrion"/>
    <property type="evidence" value="ECO:0007669"/>
    <property type="project" value="TreeGrafter"/>
</dbReference>
<dbReference type="GO" id="GO:0032790">
    <property type="term" value="P:ribosome disassembly"/>
    <property type="evidence" value="ECO:0007669"/>
    <property type="project" value="TreeGrafter"/>
</dbReference>
<dbReference type="Proteomes" id="UP001163105">
    <property type="component" value="Unassembled WGS sequence"/>
</dbReference>
<dbReference type="PANTHER" id="PTHR10938">
    <property type="entry name" value="TRANSLATION INITIATION FACTOR IF-3"/>
    <property type="match status" value="1"/>
</dbReference>